<name>M1MJZ5_9CLOT</name>
<dbReference type="OrthoDB" id="1934201at2"/>
<evidence type="ECO:0000313" key="4">
    <source>
        <dbReference type="EMBL" id="AGF56628.1"/>
    </source>
</evidence>
<dbReference type="STRING" id="36745.CLSAP_26180"/>
<keyword evidence="1" id="KW-0677">Repeat</keyword>
<dbReference type="Pfam" id="PF19127">
    <property type="entry name" value="Choline_bind_3"/>
    <property type="match status" value="1"/>
</dbReference>
<evidence type="ECO:0000256" key="3">
    <source>
        <dbReference type="SAM" id="SignalP"/>
    </source>
</evidence>
<protein>
    <recommendedName>
        <fullName evidence="6">Cell wall binding repeat-containing protein</fullName>
    </recommendedName>
</protein>
<sequence length="235" mass="27116">MRKLLSGLLSMILILGTVQVGASAQWRQNIDSSWSWIDDGHNIFSDGWKQINGKWYYFKQGKMQTGWLKYCNVAWYYLGSDGAMKTGWLKDGNAVYFLDENGVLITDSVFCGLYFDSNGTAFLEDNKKVLVDNEYVKITYLGIDKHGPYYKKVEIQVENKSEKELYIESSNILVDGYEKNSWINLDIDKGQSLYTFIGFYKDDIKTNFDNINGNIVIKTFKDMAYLKEEGFTIKI</sequence>
<dbReference type="EMBL" id="CP004121">
    <property type="protein sequence ID" value="AGF56628.1"/>
    <property type="molecule type" value="Genomic_DNA"/>
</dbReference>
<dbReference type="KEGG" id="csr:Cspa_c28650"/>
<evidence type="ECO:0000256" key="2">
    <source>
        <dbReference type="PROSITE-ProRule" id="PRU00591"/>
    </source>
</evidence>
<evidence type="ECO:0008006" key="6">
    <source>
        <dbReference type="Google" id="ProtNLM"/>
    </source>
</evidence>
<dbReference type="RefSeq" id="WP_015392947.1">
    <property type="nucleotide sequence ID" value="NC_020291.1"/>
</dbReference>
<reference evidence="4 5" key="1">
    <citation type="submission" date="2013-02" db="EMBL/GenBank/DDBJ databases">
        <title>Genome sequence of Clostridium saccharoperbutylacetonicum N1-4(HMT).</title>
        <authorList>
            <person name="Poehlein A."/>
            <person name="Daniel R."/>
        </authorList>
    </citation>
    <scope>NUCLEOTIDE SEQUENCE [LARGE SCALE GENOMIC DNA]</scope>
    <source>
        <strain evidence="5">N1-4(HMT)</strain>
    </source>
</reference>
<dbReference type="Gene3D" id="2.10.270.10">
    <property type="entry name" value="Cholin Binding"/>
    <property type="match status" value="1"/>
</dbReference>
<keyword evidence="5" id="KW-1185">Reference proteome</keyword>
<evidence type="ECO:0000313" key="5">
    <source>
        <dbReference type="Proteomes" id="UP000011728"/>
    </source>
</evidence>
<feature type="signal peptide" evidence="3">
    <location>
        <begin position="1"/>
        <end position="22"/>
    </location>
</feature>
<gene>
    <name evidence="4" type="ORF">Cspa_c28650</name>
</gene>
<evidence type="ECO:0000256" key="1">
    <source>
        <dbReference type="ARBA" id="ARBA00022737"/>
    </source>
</evidence>
<dbReference type="eggNOG" id="COG5263">
    <property type="taxonomic scope" value="Bacteria"/>
</dbReference>
<dbReference type="PROSITE" id="PS51170">
    <property type="entry name" value="CW"/>
    <property type="match status" value="1"/>
</dbReference>
<dbReference type="Proteomes" id="UP000011728">
    <property type="component" value="Chromosome"/>
</dbReference>
<dbReference type="HOGENOM" id="CLU_1178599_0_0_9"/>
<accession>M1MJZ5</accession>
<organism evidence="4 5">
    <name type="scientific">Clostridium saccharoperbutylacetonicum N1-4(HMT)</name>
    <dbReference type="NCBI Taxonomy" id="931276"/>
    <lineage>
        <taxon>Bacteria</taxon>
        <taxon>Bacillati</taxon>
        <taxon>Bacillota</taxon>
        <taxon>Clostridia</taxon>
        <taxon>Eubacteriales</taxon>
        <taxon>Clostridiaceae</taxon>
        <taxon>Clostridium</taxon>
    </lineage>
</organism>
<feature type="chain" id="PRO_5039529059" description="Cell wall binding repeat-containing protein" evidence="3">
    <location>
        <begin position="23"/>
        <end position="235"/>
    </location>
</feature>
<keyword evidence="3" id="KW-0732">Signal</keyword>
<dbReference type="PATRIC" id="fig|931276.5.peg.2881"/>
<dbReference type="InterPro" id="IPR018337">
    <property type="entry name" value="Cell_wall/Cho-bd_repeat"/>
</dbReference>
<dbReference type="SUPFAM" id="SSF69360">
    <property type="entry name" value="Cell wall binding repeat"/>
    <property type="match status" value="1"/>
</dbReference>
<proteinExistence type="predicted"/>
<dbReference type="AlphaFoldDB" id="M1MJZ5"/>
<feature type="repeat" description="Cell wall-binding" evidence="2">
    <location>
        <begin position="64"/>
        <end position="84"/>
    </location>
</feature>
<dbReference type="Pfam" id="PF01473">
    <property type="entry name" value="Choline_bind_1"/>
    <property type="match status" value="1"/>
</dbReference>